<organism evidence="1 2">
    <name type="scientific">Catenaria anguillulae PL171</name>
    <dbReference type="NCBI Taxonomy" id="765915"/>
    <lineage>
        <taxon>Eukaryota</taxon>
        <taxon>Fungi</taxon>
        <taxon>Fungi incertae sedis</taxon>
        <taxon>Blastocladiomycota</taxon>
        <taxon>Blastocladiomycetes</taxon>
        <taxon>Blastocladiales</taxon>
        <taxon>Catenariaceae</taxon>
        <taxon>Catenaria</taxon>
    </lineage>
</organism>
<dbReference type="Proteomes" id="UP000193411">
    <property type="component" value="Unassembled WGS sequence"/>
</dbReference>
<dbReference type="EMBL" id="MCFL01000013">
    <property type="protein sequence ID" value="ORZ37275.1"/>
    <property type="molecule type" value="Genomic_DNA"/>
</dbReference>
<protein>
    <submittedName>
        <fullName evidence="1">Uncharacterized protein</fullName>
    </submittedName>
</protein>
<comment type="caution">
    <text evidence="1">The sequence shown here is derived from an EMBL/GenBank/DDBJ whole genome shotgun (WGS) entry which is preliminary data.</text>
</comment>
<accession>A0A1Y2HRR3</accession>
<dbReference type="AlphaFoldDB" id="A0A1Y2HRR3"/>
<evidence type="ECO:0000313" key="2">
    <source>
        <dbReference type="Proteomes" id="UP000193411"/>
    </source>
</evidence>
<evidence type="ECO:0000313" key="1">
    <source>
        <dbReference type="EMBL" id="ORZ37275.1"/>
    </source>
</evidence>
<proteinExistence type="predicted"/>
<name>A0A1Y2HRR3_9FUNG</name>
<keyword evidence="2" id="KW-1185">Reference proteome</keyword>
<feature type="non-terminal residue" evidence="1">
    <location>
        <position position="58"/>
    </location>
</feature>
<gene>
    <name evidence="1" type="ORF">BCR44DRAFT_1430831</name>
</gene>
<sequence length="58" mass="6692">MMRSRNIQWPCCSTTCPFMARISSRRLPILSPCCLDCIMCSKCDPSLKSLERPREEPL</sequence>
<reference evidence="1 2" key="1">
    <citation type="submission" date="2016-07" db="EMBL/GenBank/DDBJ databases">
        <title>Pervasive Adenine N6-methylation of Active Genes in Fungi.</title>
        <authorList>
            <consortium name="DOE Joint Genome Institute"/>
            <person name="Mondo S.J."/>
            <person name="Dannebaum R.O."/>
            <person name="Kuo R.C."/>
            <person name="Labutti K."/>
            <person name="Haridas S."/>
            <person name="Kuo A."/>
            <person name="Salamov A."/>
            <person name="Ahrendt S.R."/>
            <person name="Lipzen A."/>
            <person name="Sullivan W."/>
            <person name="Andreopoulos W.B."/>
            <person name="Clum A."/>
            <person name="Lindquist E."/>
            <person name="Daum C."/>
            <person name="Ramamoorthy G.K."/>
            <person name="Gryganskyi A."/>
            <person name="Culley D."/>
            <person name="Magnuson J.K."/>
            <person name="James T.Y."/>
            <person name="O'Malley M.A."/>
            <person name="Stajich J.E."/>
            <person name="Spatafora J.W."/>
            <person name="Visel A."/>
            <person name="Grigoriev I.V."/>
        </authorList>
    </citation>
    <scope>NUCLEOTIDE SEQUENCE [LARGE SCALE GENOMIC DNA]</scope>
    <source>
        <strain evidence="1 2">PL171</strain>
    </source>
</reference>